<gene>
    <name evidence="2" type="ORF">JQC93_11940</name>
</gene>
<evidence type="ECO:0000313" key="2">
    <source>
        <dbReference type="EMBL" id="MBM7037116.1"/>
    </source>
</evidence>
<accession>A0ABS2HKB0</accession>
<keyword evidence="1" id="KW-0812">Transmembrane</keyword>
<proteinExistence type="predicted"/>
<dbReference type="RefSeq" id="WP_205158675.1">
    <property type="nucleotide sequence ID" value="NZ_JAFEUM010000004.1"/>
</dbReference>
<sequence length="195" mass="21671">MQQSISFQQQQRSGRLKLLAIIAVFALPVVVAQWVLSQKLYQGGVTNQGDLITPYLSYSQLVDPSRPLPDFIATQDTWHMLYLVPEECGQLCVKQIEMMQASYELVGKDKPRVSALLIVADNSDVVASSLLPQQSSLSIQTLPNFGPIMSGQVVIVDKLGQWVMSFDSNEFESVQAMHKAFLSDLKKLLKLSRVG</sequence>
<comment type="caution">
    <text evidence="2">The sequence shown here is derived from an EMBL/GenBank/DDBJ whole genome shotgun (WGS) entry which is preliminary data.</text>
</comment>
<organism evidence="2 3">
    <name type="scientific">Vibrio ulleungensis</name>
    <dbReference type="NCBI Taxonomy" id="2807619"/>
    <lineage>
        <taxon>Bacteria</taxon>
        <taxon>Pseudomonadati</taxon>
        <taxon>Pseudomonadota</taxon>
        <taxon>Gammaproteobacteria</taxon>
        <taxon>Vibrionales</taxon>
        <taxon>Vibrionaceae</taxon>
        <taxon>Vibrio</taxon>
    </lineage>
</organism>
<keyword evidence="1" id="KW-0472">Membrane</keyword>
<evidence type="ECO:0000256" key="1">
    <source>
        <dbReference type="SAM" id="Phobius"/>
    </source>
</evidence>
<reference evidence="2 3" key="1">
    <citation type="submission" date="2021-02" db="EMBL/GenBank/DDBJ databases">
        <authorList>
            <person name="Park J.-S."/>
        </authorList>
    </citation>
    <scope>NUCLEOTIDE SEQUENCE [LARGE SCALE GENOMIC DNA]</scope>
    <source>
        <strain evidence="2 3">188UL20-2</strain>
    </source>
</reference>
<evidence type="ECO:0000313" key="3">
    <source>
        <dbReference type="Proteomes" id="UP000809621"/>
    </source>
</evidence>
<keyword evidence="1" id="KW-1133">Transmembrane helix</keyword>
<name>A0ABS2HKB0_9VIBR</name>
<dbReference type="EMBL" id="JAFEUM010000004">
    <property type="protein sequence ID" value="MBM7037116.1"/>
    <property type="molecule type" value="Genomic_DNA"/>
</dbReference>
<feature type="transmembrane region" description="Helical" evidence="1">
    <location>
        <begin position="16"/>
        <end position="36"/>
    </location>
</feature>
<keyword evidence="3" id="KW-1185">Reference proteome</keyword>
<dbReference type="Proteomes" id="UP000809621">
    <property type="component" value="Unassembled WGS sequence"/>
</dbReference>
<protein>
    <submittedName>
        <fullName evidence="2">Cytochrome oxidase biogenesis cluster protein</fullName>
    </submittedName>
</protein>